<keyword evidence="8 15" id="KW-0498">Mitosis</keyword>
<evidence type="ECO:0000256" key="13">
    <source>
        <dbReference type="ARBA" id="ARBA00023306"/>
    </source>
</evidence>
<keyword evidence="12 15" id="KW-0539">Nucleus</keyword>
<evidence type="ECO:0000256" key="15">
    <source>
        <dbReference type="RuleBase" id="RU368019"/>
    </source>
</evidence>
<gene>
    <name evidence="16" type="ORF">pdam_00003769</name>
</gene>
<organism evidence="16 17">
    <name type="scientific">Pocillopora damicornis</name>
    <name type="common">Cauliflower coral</name>
    <name type="synonym">Millepora damicornis</name>
    <dbReference type="NCBI Taxonomy" id="46731"/>
    <lineage>
        <taxon>Eukaryota</taxon>
        <taxon>Metazoa</taxon>
        <taxon>Cnidaria</taxon>
        <taxon>Anthozoa</taxon>
        <taxon>Hexacorallia</taxon>
        <taxon>Scleractinia</taxon>
        <taxon>Astrocoeniina</taxon>
        <taxon>Pocilloporidae</taxon>
        <taxon>Pocillopora</taxon>
    </lineage>
</organism>
<keyword evidence="3 15" id="KW-0963">Cytoplasm</keyword>
<keyword evidence="5 15" id="KW-0053">Apoptosis</keyword>
<dbReference type="OMA" id="AGSTWRH"/>
<comment type="subcellular location">
    <subcellularLocation>
        <location evidence="15">Cytoplasm</location>
    </subcellularLocation>
    <subcellularLocation>
        <location evidence="1 15">Nucleus</location>
    </subcellularLocation>
    <text evidence="15">Localizes at sites of DNA damage at double-strand breaks (DSBs).</text>
</comment>
<evidence type="ECO:0000256" key="5">
    <source>
        <dbReference type="ARBA" id="ARBA00022703"/>
    </source>
</evidence>
<dbReference type="AlphaFoldDB" id="A0A3M6UEE6"/>
<evidence type="ECO:0000313" key="17">
    <source>
        <dbReference type="Proteomes" id="UP000275408"/>
    </source>
</evidence>
<dbReference type="Proteomes" id="UP000275408">
    <property type="component" value="Unassembled WGS sequence"/>
</dbReference>
<keyword evidence="11 15" id="KW-0234">DNA repair</keyword>
<dbReference type="CDD" id="cd23664">
    <property type="entry name" value="BRE"/>
    <property type="match status" value="1"/>
</dbReference>
<evidence type="ECO:0000256" key="6">
    <source>
        <dbReference type="ARBA" id="ARBA00022737"/>
    </source>
</evidence>
<dbReference type="GO" id="GO:0010212">
    <property type="term" value="P:response to ionizing radiation"/>
    <property type="evidence" value="ECO:0007669"/>
    <property type="project" value="UniProtKB-UniRule"/>
</dbReference>
<dbReference type="GO" id="GO:0006915">
    <property type="term" value="P:apoptotic process"/>
    <property type="evidence" value="ECO:0007669"/>
    <property type="project" value="UniProtKB-UniRule"/>
</dbReference>
<evidence type="ECO:0000256" key="7">
    <source>
        <dbReference type="ARBA" id="ARBA00022763"/>
    </source>
</evidence>
<dbReference type="Pfam" id="PF06113">
    <property type="entry name" value="BRE"/>
    <property type="match status" value="1"/>
</dbReference>
<proteinExistence type="inferred from homology"/>
<dbReference type="GO" id="GO:0070552">
    <property type="term" value="C:BRISC complex"/>
    <property type="evidence" value="ECO:0007669"/>
    <property type="project" value="UniProtKB-UniRule"/>
</dbReference>
<comment type="subunit">
    <text evidence="15">Component of the ARISC complex. Component of the BRCA1-A complex. Component of the BRISC complex. Binds polyubiquitin.</text>
</comment>
<evidence type="ECO:0000313" key="16">
    <source>
        <dbReference type="EMBL" id="RMX52037.1"/>
    </source>
</evidence>
<dbReference type="GO" id="GO:0006325">
    <property type="term" value="P:chromatin organization"/>
    <property type="evidence" value="ECO:0007669"/>
    <property type="project" value="UniProtKB-UniRule"/>
</dbReference>
<keyword evidence="6" id="KW-0677">Repeat</keyword>
<comment type="domain">
    <text evidence="15">Contains 2 ubiquitin-conjugating enzyme family-like (UEV-like) regions. These regions lack the critical Cys residues required for ubiquitination but retain the ability to bind ubiquitin.</text>
</comment>
<name>A0A3M6UEE6_POCDA</name>
<evidence type="ECO:0000256" key="10">
    <source>
        <dbReference type="ARBA" id="ARBA00022853"/>
    </source>
</evidence>
<dbReference type="GO" id="GO:0005737">
    <property type="term" value="C:cytoplasm"/>
    <property type="evidence" value="ECO:0007669"/>
    <property type="project" value="UniProtKB-SubCell"/>
</dbReference>
<dbReference type="OrthoDB" id="538811at2759"/>
<dbReference type="GO" id="GO:0006302">
    <property type="term" value="P:double-strand break repair"/>
    <property type="evidence" value="ECO:0007669"/>
    <property type="project" value="UniProtKB-UniRule"/>
</dbReference>
<keyword evidence="4 15" id="KW-0132">Cell division</keyword>
<reference evidence="16 17" key="1">
    <citation type="journal article" date="2018" name="Sci. Rep.">
        <title>Comparative analysis of the Pocillopora damicornis genome highlights role of immune system in coral evolution.</title>
        <authorList>
            <person name="Cunning R."/>
            <person name="Bay R.A."/>
            <person name="Gillette P."/>
            <person name="Baker A.C."/>
            <person name="Traylor-Knowles N."/>
        </authorList>
    </citation>
    <scope>NUCLEOTIDE SEQUENCE [LARGE SCALE GENOMIC DNA]</scope>
    <source>
        <strain evidence="16">RSMAS</strain>
        <tissue evidence="16">Whole animal</tissue>
    </source>
</reference>
<comment type="caution">
    <text evidence="16">The sequence shown here is derived from an EMBL/GenBank/DDBJ whole genome shotgun (WGS) entry which is preliminary data.</text>
</comment>
<protein>
    <recommendedName>
        <fullName evidence="2 15">BRISC and BRCA1-A complex member 2</fullName>
    </recommendedName>
</protein>
<evidence type="ECO:0000256" key="1">
    <source>
        <dbReference type="ARBA" id="ARBA00004123"/>
    </source>
</evidence>
<evidence type="ECO:0000256" key="12">
    <source>
        <dbReference type="ARBA" id="ARBA00023242"/>
    </source>
</evidence>
<dbReference type="PANTHER" id="PTHR15189">
    <property type="entry name" value="BRISC AND BRCA1-A COMPLEX MEMBER 2"/>
    <property type="match status" value="1"/>
</dbReference>
<dbReference type="EMBL" id="RCHS01001704">
    <property type="protein sequence ID" value="RMX52037.1"/>
    <property type="molecule type" value="Genomic_DNA"/>
</dbReference>
<evidence type="ECO:0000256" key="14">
    <source>
        <dbReference type="ARBA" id="ARBA00025766"/>
    </source>
</evidence>
<evidence type="ECO:0000256" key="4">
    <source>
        <dbReference type="ARBA" id="ARBA00022618"/>
    </source>
</evidence>
<evidence type="ECO:0000256" key="8">
    <source>
        <dbReference type="ARBA" id="ARBA00022776"/>
    </source>
</evidence>
<comment type="similarity">
    <text evidence="14 15">Belongs to the BABAM2 family.</text>
</comment>
<evidence type="ECO:0000256" key="2">
    <source>
        <dbReference type="ARBA" id="ARBA00019438"/>
    </source>
</evidence>
<dbReference type="InterPro" id="IPR010358">
    <property type="entry name" value="BRE"/>
</dbReference>
<accession>A0A3M6UEE6</accession>
<sequence length="380" mass="43594">MAADVLQRIHPEIAKFAEAVLHNEGIGVCGELLKIVEPKSSLSFINPRIKTRSCDRFKVLVPYAGRTLKWEVIFNQMQPDFPPDFIFGPQDQEFVPNIDKMESLENWDCNNPESLVNLIKELVREYKEHQREQVEKIPRIHFEYTTLAADTNYPEFEVHVLKGQQKTDSVVNFMIKLPVDLTGIPQFIIRGCPGEDMACLFVSYASLNGENVTPTLLLSPRVERAFGGTSNLRIPHWLGVNGCLLEYLPLIQELFAQKVEQVCQAFHRRREYVAAFLSAFGSSVLEYDAEGFMKLSLLFKVQGFFCIVHIELDKNFPQEAPLFYLQSIYHEKNNQPYEKLEAGYPYSPRWSGDEMAERARAFLLEKIPAFKDASLSNAKF</sequence>
<dbReference type="GO" id="GO:0051301">
    <property type="term" value="P:cell division"/>
    <property type="evidence" value="ECO:0007669"/>
    <property type="project" value="UniProtKB-UniRule"/>
</dbReference>
<keyword evidence="7 15" id="KW-0227">DNA damage</keyword>
<dbReference type="GO" id="GO:0007095">
    <property type="term" value="P:mitotic G2 DNA damage checkpoint signaling"/>
    <property type="evidence" value="ECO:0007669"/>
    <property type="project" value="UniProtKB-UniRule"/>
</dbReference>
<keyword evidence="9 15" id="KW-0833">Ubl conjugation pathway</keyword>
<dbReference type="GO" id="GO:0045739">
    <property type="term" value="P:positive regulation of DNA repair"/>
    <property type="evidence" value="ECO:0007669"/>
    <property type="project" value="UniProtKB-UniRule"/>
</dbReference>
<evidence type="ECO:0000256" key="3">
    <source>
        <dbReference type="ARBA" id="ARBA00022490"/>
    </source>
</evidence>
<keyword evidence="17" id="KW-1185">Reference proteome</keyword>
<keyword evidence="13 15" id="KW-0131">Cell cycle</keyword>
<evidence type="ECO:0000256" key="11">
    <source>
        <dbReference type="ARBA" id="ARBA00023204"/>
    </source>
</evidence>
<dbReference type="STRING" id="46731.A0A3M6UEE6"/>
<dbReference type="GO" id="GO:0070531">
    <property type="term" value="C:BRCA1-A complex"/>
    <property type="evidence" value="ECO:0007669"/>
    <property type="project" value="UniProtKB-UniRule"/>
</dbReference>
<keyword evidence="10 15" id="KW-0156">Chromatin regulator</keyword>
<dbReference type="GO" id="GO:0031593">
    <property type="term" value="F:polyubiquitin modification-dependent protein binding"/>
    <property type="evidence" value="ECO:0007669"/>
    <property type="project" value="UniProtKB-UniRule"/>
</dbReference>
<evidence type="ECO:0000256" key="9">
    <source>
        <dbReference type="ARBA" id="ARBA00022786"/>
    </source>
</evidence>
<dbReference type="PANTHER" id="PTHR15189:SF7">
    <property type="entry name" value="BRISC AND BRCA1-A COMPLEX MEMBER 2"/>
    <property type="match status" value="1"/>
</dbReference>
<comment type="function">
    <text evidence="15">May play a role in homeostasis or cellular differentiation in cells of neural, epithelial and germline origins. May also act as a death receptor-associated anti-apoptotic protein, which inhibits the mitochondrial apoptotic pathway.</text>
</comment>